<organism evidence="3 4">
    <name type="scientific">Actinoplanes philippinensis</name>
    <dbReference type="NCBI Taxonomy" id="35752"/>
    <lineage>
        <taxon>Bacteria</taxon>
        <taxon>Bacillati</taxon>
        <taxon>Actinomycetota</taxon>
        <taxon>Actinomycetes</taxon>
        <taxon>Micromonosporales</taxon>
        <taxon>Micromonosporaceae</taxon>
        <taxon>Actinoplanes</taxon>
    </lineage>
</organism>
<reference evidence="3 4" key="1">
    <citation type="submission" date="2016-10" db="EMBL/GenBank/DDBJ databases">
        <authorList>
            <person name="de Groot N.N."/>
        </authorList>
    </citation>
    <scope>NUCLEOTIDE SEQUENCE [LARGE SCALE GENOMIC DNA]</scope>
    <source>
        <strain evidence="3 4">DSM 43019</strain>
    </source>
</reference>
<dbReference type="InterPro" id="IPR050267">
    <property type="entry name" value="Anti-sigma-factor_SerPK"/>
</dbReference>
<name>A0A1I2G3E0_9ACTN</name>
<keyword evidence="3" id="KW-0808">Transferase</keyword>
<dbReference type="Gene3D" id="3.30.565.10">
    <property type="entry name" value="Histidine kinase-like ATPase, C-terminal domain"/>
    <property type="match status" value="1"/>
</dbReference>
<keyword evidence="1" id="KW-0723">Serine/threonine-protein kinase</keyword>
<keyword evidence="3" id="KW-0418">Kinase</keyword>
<accession>A0A1I2G3E0</accession>
<dbReference type="PANTHER" id="PTHR35526:SF3">
    <property type="entry name" value="ANTI-SIGMA-F FACTOR RSBW"/>
    <property type="match status" value="1"/>
</dbReference>
<dbReference type="OrthoDB" id="3296188at2"/>
<dbReference type="SUPFAM" id="SSF55874">
    <property type="entry name" value="ATPase domain of HSP90 chaperone/DNA topoisomerase II/histidine kinase"/>
    <property type="match status" value="1"/>
</dbReference>
<evidence type="ECO:0000313" key="4">
    <source>
        <dbReference type="Proteomes" id="UP000199645"/>
    </source>
</evidence>
<evidence type="ECO:0000313" key="3">
    <source>
        <dbReference type="EMBL" id="SFF11517.1"/>
    </source>
</evidence>
<dbReference type="EMBL" id="FONV01000006">
    <property type="protein sequence ID" value="SFF11517.1"/>
    <property type="molecule type" value="Genomic_DNA"/>
</dbReference>
<dbReference type="InterPro" id="IPR036890">
    <property type="entry name" value="HATPase_C_sf"/>
</dbReference>
<dbReference type="Pfam" id="PF13581">
    <property type="entry name" value="HATPase_c_2"/>
    <property type="match status" value="1"/>
</dbReference>
<dbReference type="PANTHER" id="PTHR35526">
    <property type="entry name" value="ANTI-SIGMA-F FACTOR RSBW-RELATED"/>
    <property type="match status" value="1"/>
</dbReference>
<evidence type="ECO:0000256" key="1">
    <source>
        <dbReference type="ARBA" id="ARBA00022527"/>
    </source>
</evidence>
<dbReference type="RefSeq" id="WP_093615052.1">
    <property type="nucleotide sequence ID" value="NZ_BOMT01000023.1"/>
</dbReference>
<proteinExistence type="predicted"/>
<protein>
    <submittedName>
        <fullName evidence="3">Anti-sigma regulatory factor (Ser/Thr protein kinase)</fullName>
    </submittedName>
</protein>
<keyword evidence="4" id="KW-1185">Reference proteome</keyword>
<dbReference type="Proteomes" id="UP000199645">
    <property type="component" value="Unassembled WGS sequence"/>
</dbReference>
<gene>
    <name evidence="3" type="ORF">SAMN05421541_106146</name>
</gene>
<evidence type="ECO:0000259" key="2">
    <source>
        <dbReference type="Pfam" id="PF13581"/>
    </source>
</evidence>
<dbReference type="AlphaFoldDB" id="A0A1I2G3E0"/>
<dbReference type="CDD" id="cd16936">
    <property type="entry name" value="HATPase_RsbW-like"/>
    <property type="match status" value="1"/>
</dbReference>
<dbReference type="STRING" id="35752.SAMN05421541_106146"/>
<dbReference type="InterPro" id="IPR003594">
    <property type="entry name" value="HATPase_dom"/>
</dbReference>
<dbReference type="GO" id="GO:0004674">
    <property type="term" value="F:protein serine/threonine kinase activity"/>
    <property type="evidence" value="ECO:0007669"/>
    <property type="project" value="UniProtKB-KW"/>
</dbReference>
<sequence>MVSELNAEIELPDGHGAASAARRALRTLLAGWGLTDEDWLYDATLIVSELVTNAVRHGGGCPALRVHAEDGRVRLSVADRSSRVPHRRDIDEHSAGGRGLVFVDAFAHTWGVRREGEGKQVWVRLAPYPAG</sequence>
<feature type="domain" description="Histidine kinase/HSP90-like ATPase" evidence="2">
    <location>
        <begin position="18"/>
        <end position="124"/>
    </location>
</feature>